<feature type="transmembrane region" description="Helical" evidence="2">
    <location>
        <begin position="454"/>
        <end position="478"/>
    </location>
</feature>
<keyword evidence="2" id="KW-0812">Transmembrane</keyword>
<gene>
    <name evidence="3" type="ORF">MA16_Dca002716</name>
</gene>
<proteinExistence type="predicted"/>
<dbReference type="EMBL" id="KZ502052">
    <property type="protein sequence ID" value="PKU84204.1"/>
    <property type="molecule type" value="Genomic_DNA"/>
</dbReference>
<reference evidence="3 4" key="1">
    <citation type="journal article" date="2016" name="Sci. Rep.">
        <title>The Dendrobium catenatum Lindl. genome sequence provides insights into polysaccharide synthase, floral development and adaptive evolution.</title>
        <authorList>
            <person name="Zhang G.Q."/>
            <person name="Xu Q."/>
            <person name="Bian C."/>
            <person name="Tsai W.C."/>
            <person name="Yeh C.M."/>
            <person name="Liu K.W."/>
            <person name="Yoshida K."/>
            <person name="Zhang L.S."/>
            <person name="Chang S.B."/>
            <person name="Chen F."/>
            <person name="Shi Y."/>
            <person name="Su Y.Y."/>
            <person name="Zhang Y.Q."/>
            <person name="Chen L.J."/>
            <person name="Yin Y."/>
            <person name="Lin M."/>
            <person name="Huang H."/>
            <person name="Deng H."/>
            <person name="Wang Z.W."/>
            <person name="Zhu S.L."/>
            <person name="Zhao X."/>
            <person name="Deng C."/>
            <person name="Niu S.C."/>
            <person name="Huang J."/>
            <person name="Wang M."/>
            <person name="Liu G.H."/>
            <person name="Yang H.J."/>
            <person name="Xiao X.J."/>
            <person name="Hsiao Y.Y."/>
            <person name="Wu W.L."/>
            <person name="Chen Y.Y."/>
            <person name="Mitsuda N."/>
            <person name="Ohme-Takagi M."/>
            <person name="Luo Y.B."/>
            <person name="Van de Peer Y."/>
            <person name="Liu Z.J."/>
        </authorList>
    </citation>
    <scope>NUCLEOTIDE SEQUENCE [LARGE SCALE GENOMIC DNA]</scope>
    <source>
        <tissue evidence="3">The whole plant</tissue>
    </source>
</reference>
<name>A0A2I0X8G9_9ASPA</name>
<evidence type="ECO:0000256" key="1">
    <source>
        <dbReference type="SAM" id="MobiDB-lite"/>
    </source>
</evidence>
<feature type="compositionally biased region" description="Polar residues" evidence="1">
    <location>
        <begin position="41"/>
        <end position="59"/>
    </location>
</feature>
<accession>A0A2I0X8G9</accession>
<organism evidence="3 4">
    <name type="scientific">Dendrobium catenatum</name>
    <dbReference type="NCBI Taxonomy" id="906689"/>
    <lineage>
        <taxon>Eukaryota</taxon>
        <taxon>Viridiplantae</taxon>
        <taxon>Streptophyta</taxon>
        <taxon>Embryophyta</taxon>
        <taxon>Tracheophyta</taxon>
        <taxon>Spermatophyta</taxon>
        <taxon>Magnoliopsida</taxon>
        <taxon>Liliopsida</taxon>
        <taxon>Asparagales</taxon>
        <taxon>Orchidaceae</taxon>
        <taxon>Epidendroideae</taxon>
        <taxon>Malaxideae</taxon>
        <taxon>Dendrobiinae</taxon>
        <taxon>Dendrobium</taxon>
    </lineage>
</organism>
<evidence type="ECO:0000313" key="4">
    <source>
        <dbReference type="Proteomes" id="UP000233837"/>
    </source>
</evidence>
<dbReference type="Proteomes" id="UP000233837">
    <property type="component" value="Unassembled WGS sequence"/>
</dbReference>
<sequence length="482" mass="54478">MILENEDIMAAAEARTAWQRAANRCLVQEDAKRAPKLACCPSSSVPQNDSNNTDATNGQDQCASSFMPLSWNFMNSNLPSDTKWWLQMQPNFGYKKDFMYEQLKGLSDEHLEAEETVNQASFTDEEKHDGYIDGGNKDSPMESSCVVSAISVNHDSESRIQEIKELNSTFSQKTLKHTVDTRDCYFQKELLDMKPIDHLSSKKTEMANLDLGTPWERSNKCEPWWRVSDKEELASFVAQKSLENIENCDLPRPAHICRNPFACLESWEGNKILSKSLGCNLNAGMCLPVDYPEQSSAVMDMDGNYLHSNQPHRPVASEKWDREARSSNIAAAIASESKLDSGSDPSRAKLLEALCLSQTRARKAELAAQKAYDEKEHIVKLFLKQASHLFAYKQWIQMLQLESLFLQLRIKDHQITSVLPILPWMPLRNKPVTKDRCDARRRGKKQKKCRLCKYALLFAVGLGLAGAGLFLGCCFGLFSPNF</sequence>
<keyword evidence="2" id="KW-1133">Transmembrane helix</keyword>
<reference evidence="3 4" key="2">
    <citation type="journal article" date="2017" name="Nature">
        <title>The Apostasia genome and the evolution of orchids.</title>
        <authorList>
            <person name="Zhang G.Q."/>
            <person name="Liu K.W."/>
            <person name="Li Z."/>
            <person name="Lohaus R."/>
            <person name="Hsiao Y.Y."/>
            <person name="Niu S.C."/>
            <person name="Wang J.Y."/>
            <person name="Lin Y.C."/>
            <person name="Xu Q."/>
            <person name="Chen L.J."/>
            <person name="Yoshida K."/>
            <person name="Fujiwara S."/>
            <person name="Wang Z.W."/>
            <person name="Zhang Y.Q."/>
            <person name="Mitsuda N."/>
            <person name="Wang M."/>
            <person name="Liu G.H."/>
            <person name="Pecoraro L."/>
            <person name="Huang H.X."/>
            <person name="Xiao X.J."/>
            <person name="Lin M."/>
            <person name="Wu X.Y."/>
            <person name="Wu W.L."/>
            <person name="Chen Y.Y."/>
            <person name="Chang S.B."/>
            <person name="Sakamoto S."/>
            <person name="Ohme-Takagi M."/>
            <person name="Yagi M."/>
            <person name="Zeng S.J."/>
            <person name="Shen C.Y."/>
            <person name="Yeh C.M."/>
            <person name="Luo Y.B."/>
            <person name="Tsai W.C."/>
            <person name="Van de Peer Y."/>
            <person name="Liu Z.J."/>
        </authorList>
    </citation>
    <scope>NUCLEOTIDE SEQUENCE [LARGE SCALE GENOMIC DNA]</scope>
    <source>
        <tissue evidence="3">The whole plant</tissue>
    </source>
</reference>
<keyword evidence="2" id="KW-0472">Membrane</keyword>
<keyword evidence="4" id="KW-1185">Reference proteome</keyword>
<dbReference type="AlphaFoldDB" id="A0A2I0X8G9"/>
<protein>
    <submittedName>
        <fullName evidence="3">Uncharacterized protein</fullName>
    </submittedName>
</protein>
<dbReference type="PANTHER" id="PTHR33868">
    <property type="entry name" value="EXPRESSED PROTEIN"/>
    <property type="match status" value="1"/>
</dbReference>
<evidence type="ECO:0000256" key="2">
    <source>
        <dbReference type="SAM" id="Phobius"/>
    </source>
</evidence>
<feature type="region of interest" description="Disordered" evidence="1">
    <location>
        <begin position="38"/>
        <end position="59"/>
    </location>
</feature>
<dbReference type="PANTHER" id="PTHR33868:SF2">
    <property type="entry name" value="EXPRESSED PROTEIN"/>
    <property type="match status" value="1"/>
</dbReference>
<evidence type="ECO:0000313" key="3">
    <source>
        <dbReference type="EMBL" id="PKU84204.1"/>
    </source>
</evidence>
<dbReference type="OrthoDB" id="1920951at2759"/>